<dbReference type="FunFam" id="3.10.20.90:FF:000039">
    <property type="entry name" value="Tyrosine-protein phosphatase non-receptor type"/>
    <property type="match status" value="1"/>
</dbReference>
<dbReference type="CDD" id="cd17099">
    <property type="entry name" value="FERM_F1_PTPN14_like"/>
    <property type="match status" value="1"/>
</dbReference>
<dbReference type="PROSITE" id="PS50057">
    <property type="entry name" value="FERM_3"/>
    <property type="match status" value="1"/>
</dbReference>
<dbReference type="SMART" id="SM01196">
    <property type="entry name" value="FERM_C"/>
    <property type="match status" value="1"/>
</dbReference>
<dbReference type="InterPro" id="IPR000798">
    <property type="entry name" value="Ez/rad/moesin-like"/>
</dbReference>
<evidence type="ECO:0000256" key="10">
    <source>
        <dbReference type="ARBA" id="ARBA00023212"/>
    </source>
</evidence>
<dbReference type="InterPro" id="IPR018979">
    <property type="entry name" value="FERM_N"/>
</dbReference>
<organism evidence="13 14">
    <name type="scientific">Halocaridina rubra</name>
    <name type="common">Hawaiian red shrimp</name>
    <dbReference type="NCBI Taxonomy" id="373956"/>
    <lineage>
        <taxon>Eukaryota</taxon>
        <taxon>Metazoa</taxon>
        <taxon>Ecdysozoa</taxon>
        <taxon>Arthropoda</taxon>
        <taxon>Crustacea</taxon>
        <taxon>Multicrustacea</taxon>
        <taxon>Malacostraca</taxon>
        <taxon>Eumalacostraca</taxon>
        <taxon>Eucarida</taxon>
        <taxon>Decapoda</taxon>
        <taxon>Pleocyemata</taxon>
        <taxon>Caridea</taxon>
        <taxon>Atyoidea</taxon>
        <taxon>Atyidae</taxon>
        <taxon>Halocaridina</taxon>
    </lineage>
</organism>
<dbReference type="Gene3D" id="1.20.80.10">
    <property type="match status" value="1"/>
</dbReference>
<feature type="domain" description="FERM" evidence="12">
    <location>
        <begin position="21"/>
        <end position="308"/>
    </location>
</feature>
<keyword evidence="14" id="KW-1185">Reference proteome</keyword>
<dbReference type="InterPro" id="IPR019749">
    <property type="entry name" value="Band_41_domain"/>
</dbReference>
<dbReference type="GO" id="GO:0004725">
    <property type="term" value="F:protein tyrosine phosphatase activity"/>
    <property type="evidence" value="ECO:0007669"/>
    <property type="project" value="UniProtKB-EC"/>
</dbReference>
<evidence type="ECO:0000256" key="11">
    <source>
        <dbReference type="ARBA" id="ARBA00043944"/>
    </source>
</evidence>
<dbReference type="FunFam" id="2.30.29.30:FF:000149">
    <property type="entry name" value="Tyrosine-protein phosphatase non-receptor type"/>
    <property type="match status" value="1"/>
</dbReference>
<name>A0AAN9A365_HALRR</name>
<comment type="subcellular location">
    <subcellularLocation>
        <location evidence="2">Cell junction</location>
        <location evidence="2">Adherens junction</location>
    </subcellularLocation>
    <subcellularLocation>
        <location evidence="11">Cell projection</location>
        <location evidence="11">Rhabdomere</location>
    </subcellularLocation>
    <subcellularLocation>
        <location evidence="1">Cytoplasm</location>
        <location evidence="1">Cytoskeleton</location>
    </subcellularLocation>
</comment>
<dbReference type="GO" id="GO:0008092">
    <property type="term" value="F:cytoskeletal protein binding"/>
    <property type="evidence" value="ECO:0007669"/>
    <property type="project" value="InterPro"/>
</dbReference>
<evidence type="ECO:0000256" key="1">
    <source>
        <dbReference type="ARBA" id="ARBA00004245"/>
    </source>
</evidence>
<dbReference type="GO" id="GO:0048731">
    <property type="term" value="P:system development"/>
    <property type="evidence" value="ECO:0007669"/>
    <property type="project" value="UniProtKB-ARBA"/>
</dbReference>
<dbReference type="InterPro" id="IPR000299">
    <property type="entry name" value="FERM_domain"/>
</dbReference>
<dbReference type="SUPFAM" id="SSF50729">
    <property type="entry name" value="PH domain-like"/>
    <property type="match status" value="1"/>
</dbReference>
<comment type="similarity">
    <text evidence="3">Belongs to the protein-tyrosine phosphatase family. Non-receptor class subfamily.</text>
</comment>
<dbReference type="PANTHER" id="PTHR45706">
    <property type="entry name" value="TYROSINE-PROTEIN PHOSPHATASE"/>
    <property type="match status" value="1"/>
</dbReference>
<dbReference type="GO" id="GO:0005912">
    <property type="term" value="C:adherens junction"/>
    <property type="evidence" value="ECO:0007669"/>
    <property type="project" value="UniProtKB-SubCell"/>
</dbReference>
<dbReference type="FunFam" id="1.20.80.10:FF:000014">
    <property type="entry name" value="Tyrosine-protein phosphatase non-receptor type"/>
    <property type="match status" value="1"/>
</dbReference>
<keyword evidence="8" id="KW-0904">Protein phosphatase</keyword>
<dbReference type="EMBL" id="JAXCGZ010017622">
    <property type="protein sequence ID" value="KAK7067867.1"/>
    <property type="molecule type" value="Genomic_DNA"/>
</dbReference>
<evidence type="ECO:0000313" key="13">
    <source>
        <dbReference type="EMBL" id="KAK7067867.1"/>
    </source>
</evidence>
<evidence type="ECO:0000259" key="12">
    <source>
        <dbReference type="PROSITE" id="PS50057"/>
    </source>
</evidence>
<evidence type="ECO:0000256" key="7">
    <source>
        <dbReference type="ARBA" id="ARBA00022801"/>
    </source>
</evidence>
<dbReference type="InterPro" id="IPR019748">
    <property type="entry name" value="FERM_central"/>
</dbReference>
<keyword evidence="10" id="KW-0206">Cytoskeleton</keyword>
<evidence type="ECO:0000256" key="9">
    <source>
        <dbReference type="ARBA" id="ARBA00022949"/>
    </source>
</evidence>
<dbReference type="Proteomes" id="UP001381693">
    <property type="component" value="Unassembled WGS sequence"/>
</dbReference>
<dbReference type="InterPro" id="IPR011993">
    <property type="entry name" value="PH-like_dom_sf"/>
</dbReference>
<protein>
    <recommendedName>
        <fullName evidence="4">protein-tyrosine-phosphatase</fullName>
        <ecNumber evidence="4">3.1.3.48</ecNumber>
    </recommendedName>
</protein>
<dbReference type="InterPro" id="IPR014352">
    <property type="entry name" value="FERM/acyl-CoA-bd_prot_sf"/>
</dbReference>
<dbReference type="SUPFAM" id="SSF54236">
    <property type="entry name" value="Ubiquitin-like"/>
    <property type="match status" value="1"/>
</dbReference>
<dbReference type="InterPro" id="IPR035963">
    <property type="entry name" value="FERM_2"/>
</dbReference>
<dbReference type="Pfam" id="PF09380">
    <property type="entry name" value="FERM_C"/>
    <property type="match status" value="1"/>
</dbReference>
<keyword evidence="5" id="KW-0963">Cytoplasm</keyword>
<dbReference type="Pfam" id="PF09379">
    <property type="entry name" value="FERM_N"/>
    <property type="match status" value="1"/>
</dbReference>
<dbReference type="EC" id="3.1.3.48" evidence="4"/>
<dbReference type="InterPro" id="IPR029071">
    <property type="entry name" value="Ubiquitin-like_domsf"/>
</dbReference>
<dbReference type="GO" id="GO:0071944">
    <property type="term" value="C:cell periphery"/>
    <property type="evidence" value="ECO:0007669"/>
    <property type="project" value="UniProtKB-ARBA"/>
</dbReference>
<keyword evidence="7 13" id="KW-0378">Hydrolase</keyword>
<evidence type="ECO:0000256" key="5">
    <source>
        <dbReference type="ARBA" id="ARBA00022490"/>
    </source>
</evidence>
<dbReference type="CDD" id="cd14473">
    <property type="entry name" value="FERM_B-lobe"/>
    <property type="match status" value="1"/>
</dbReference>
<gene>
    <name evidence="13" type="primary">PTPN14_3</name>
    <name evidence="13" type="ORF">SK128_015531</name>
</gene>
<evidence type="ECO:0000256" key="3">
    <source>
        <dbReference type="ARBA" id="ARBA00009649"/>
    </source>
</evidence>
<proteinExistence type="inferred from homology"/>
<dbReference type="SMART" id="SM00295">
    <property type="entry name" value="B41"/>
    <property type="match status" value="1"/>
</dbReference>
<accession>A0AAN9A365</accession>
<reference evidence="13 14" key="1">
    <citation type="submission" date="2023-11" db="EMBL/GenBank/DDBJ databases">
        <title>Halocaridina rubra genome assembly.</title>
        <authorList>
            <person name="Smith C."/>
        </authorList>
    </citation>
    <scope>NUCLEOTIDE SEQUENCE [LARGE SCALE GENOMIC DNA]</scope>
    <source>
        <strain evidence="13">EP-1</strain>
        <tissue evidence="13">Whole</tissue>
    </source>
</reference>
<dbReference type="Pfam" id="PF00373">
    <property type="entry name" value="FERM_M"/>
    <property type="match status" value="1"/>
</dbReference>
<dbReference type="PRINTS" id="PR00661">
    <property type="entry name" value="ERMFAMILY"/>
</dbReference>
<dbReference type="AlphaFoldDB" id="A0AAN9A365"/>
<dbReference type="InterPro" id="IPR018980">
    <property type="entry name" value="FERM_PH-like_C"/>
</dbReference>
<dbReference type="GO" id="GO:0009887">
    <property type="term" value="P:animal organ morphogenesis"/>
    <property type="evidence" value="ECO:0007669"/>
    <property type="project" value="UniProtKB-ARBA"/>
</dbReference>
<evidence type="ECO:0000313" key="14">
    <source>
        <dbReference type="Proteomes" id="UP001381693"/>
    </source>
</evidence>
<evidence type="ECO:0000256" key="6">
    <source>
        <dbReference type="ARBA" id="ARBA00022553"/>
    </source>
</evidence>
<dbReference type="GO" id="GO:0005856">
    <property type="term" value="C:cytoskeleton"/>
    <property type="evidence" value="ECO:0007669"/>
    <property type="project" value="UniProtKB-SubCell"/>
</dbReference>
<evidence type="ECO:0000256" key="8">
    <source>
        <dbReference type="ARBA" id="ARBA00022912"/>
    </source>
</evidence>
<dbReference type="PRINTS" id="PR00935">
    <property type="entry name" value="BAND41"/>
</dbReference>
<dbReference type="InterPro" id="IPR041782">
    <property type="entry name" value="PTPN14/21_FERM_C"/>
</dbReference>
<keyword evidence="9" id="KW-0965">Cell junction</keyword>
<comment type="caution">
    <text evidence="13">The sequence shown here is derived from an EMBL/GenBank/DDBJ whole genome shotgun (WGS) entry which is preliminary data.</text>
</comment>
<evidence type="ECO:0000256" key="2">
    <source>
        <dbReference type="ARBA" id="ARBA00004536"/>
    </source>
</evidence>
<dbReference type="Gene3D" id="3.10.20.90">
    <property type="entry name" value="Phosphatidylinositol 3-kinase Catalytic Subunit, Chain A, domain 1"/>
    <property type="match status" value="1"/>
</dbReference>
<dbReference type="SUPFAM" id="SSF47031">
    <property type="entry name" value="Second domain of FERM"/>
    <property type="match status" value="1"/>
</dbReference>
<dbReference type="PANTHER" id="PTHR45706:SF1">
    <property type="entry name" value="PEZ, ISOFORM A"/>
    <property type="match status" value="1"/>
</dbReference>
<dbReference type="Gene3D" id="2.30.29.30">
    <property type="entry name" value="Pleckstrin-homology domain (PH domain)/Phosphotyrosine-binding domain (PTB)"/>
    <property type="match status" value="1"/>
</dbReference>
<evidence type="ECO:0000256" key="4">
    <source>
        <dbReference type="ARBA" id="ARBA00013064"/>
    </source>
</evidence>
<sequence>MPFKLRLKKTRQYNVVSRNVLVISVELLDKTTLECTLSADSTGQDCLHNVCQRLSLLQPEFFGLRYMSKKPYPKVRWVELDRPLKKQLDKYAQSPALALAVLYYIHDVSLLQDDVTRSHYFLQVKQDVLEGKLRCNHEQAVLLASYSLQAEFGDHQPDRHTAEYLKDFMLFPKQVVSEGEVAALLEAVVWQYSSLQSLAQALAETYYILEAQRLDGYGQETFMAKDERGSEVYLGTSLMGIVVRPASGHSQCFYRWNDITNLVNNKRNFGIECQRTDETVHFTFDEPDAAKYVWKMCVKQHTFYKRNQEVLEGGSGTDTRSLAIPDLQSSVMTAQLHHSQHLNASHEMVDSRAGFR</sequence>
<dbReference type="CDD" id="cd13188">
    <property type="entry name" value="FERM_C_PTPN14_PTPN21"/>
    <property type="match status" value="1"/>
</dbReference>
<keyword evidence="6" id="KW-0597">Phosphoprotein</keyword>